<evidence type="ECO:0000313" key="5">
    <source>
        <dbReference type="Proteomes" id="UP000433483"/>
    </source>
</evidence>
<dbReference type="Proteomes" id="UP000433483">
    <property type="component" value="Unassembled WGS sequence"/>
</dbReference>
<evidence type="ECO:0000313" key="4">
    <source>
        <dbReference type="EMBL" id="KAE9285662.1"/>
    </source>
</evidence>
<proteinExistence type="predicted"/>
<dbReference type="Proteomes" id="UP000486351">
    <property type="component" value="Unassembled WGS sequence"/>
</dbReference>
<dbReference type="EMBL" id="QXGB01003526">
    <property type="protein sequence ID" value="KAE9170294.1"/>
    <property type="molecule type" value="Genomic_DNA"/>
</dbReference>
<evidence type="ECO:0000259" key="1">
    <source>
        <dbReference type="Pfam" id="PF13091"/>
    </source>
</evidence>
<dbReference type="Gene3D" id="3.30.870.10">
    <property type="entry name" value="Endonuclease Chain A"/>
    <property type="match status" value="1"/>
</dbReference>
<evidence type="ECO:0000313" key="7">
    <source>
        <dbReference type="Proteomes" id="UP000486351"/>
    </source>
</evidence>
<sequence>MLVEKLKSALAAGVEVKLIVDLSQARGKGNSSIEDLIQAGAQVPQHRNLQWNLQWKVAIFDGQILIHGSQNKAATSHGTALDLQKKLISW</sequence>
<dbReference type="SUPFAM" id="SSF56024">
    <property type="entry name" value="Phospholipase D/nuclease"/>
    <property type="match status" value="1"/>
</dbReference>
<comment type="caution">
    <text evidence="2">The sequence shown here is derived from an EMBL/GenBank/DDBJ whole genome shotgun (WGS) entry which is preliminary data.</text>
</comment>
<evidence type="ECO:0000313" key="2">
    <source>
        <dbReference type="EMBL" id="KAE9170294.1"/>
    </source>
</evidence>
<dbReference type="AlphaFoldDB" id="A0A6A3VR25"/>
<dbReference type="Pfam" id="PF13091">
    <property type="entry name" value="PLDc_2"/>
    <property type="match status" value="1"/>
</dbReference>
<organism evidence="2 5">
    <name type="scientific">Phytophthora fragariae</name>
    <dbReference type="NCBI Taxonomy" id="53985"/>
    <lineage>
        <taxon>Eukaryota</taxon>
        <taxon>Sar</taxon>
        <taxon>Stramenopiles</taxon>
        <taxon>Oomycota</taxon>
        <taxon>Peronosporomycetes</taxon>
        <taxon>Peronosporales</taxon>
        <taxon>Peronosporaceae</taxon>
        <taxon>Phytophthora</taxon>
    </lineage>
</organism>
<reference evidence="5 6" key="1">
    <citation type="submission" date="2018-08" db="EMBL/GenBank/DDBJ databases">
        <title>Genomic investigation of the strawberry pathogen Phytophthora fragariae indicates pathogenicity is determined by transcriptional variation in three key races.</title>
        <authorList>
            <person name="Adams T.M."/>
            <person name="Armitage A.D."/>
            <person name="Sobczyk M.K."/>
            <person name="Bates H.J."/>
            <person name="Dunwell J.M."/>
            <person name="Nellist C.F."/>
            <person name="Harrison R.J."/>
        </authorList>
    </citation>
    <scope>NUCLEOTIDE SEQUENCE [LARGE SCALE GENOMIC DNA]</scope>
    <source>
        <strain evidence="3 6">BC-1</strain>
        <strain evidence="2 5">NOV-27</strain>
        <strain evidence="4 7">NOV-77</strain>
    </source>
</reference>
<dbReference type="InterPro" id="IPR025202">
    <property type="entry name" value="PLD-like_dom"/>
</dbReference>
<evidence type="ECO:0000313" key="6">
    <source>
        <dbReference type="Proteomes" id="UP000440367"/>
    </source>
</evidence>
<dbReference type="EMBL" id="QXFY01003384">
    <property type="protein sequence ID" value="KAE9285662.1"/>
    <property type="molecule type" value="Genomic_DNA"/>
</dbReference>
<dbReference type="EMBL" id="QXGD01003427">
    <property type="protein sequence ID" value="KAE9177691.1"/>
    <property type="molecule type" value="Genomic_DNA"/>
</dbReference>
<dbReference type="Proteomes" id="UP000440367">
    <property type="component" value="Unassembled WGS sequence"/>
</dbReference>
<name>A0A6A3VR25_9STRA</name>
<accession>A0A6A3VR25</accession>
<evidence type="ECO:0000313" key="3">
    <source>
        <dbReference type="EMBL" id="KAE9177691.1"/>
    </source>
</evidence>
<gene>
    <name evidence="3" type="ORF">PF002_g28273</name>
    <name evidence="2" type="ORF">PF005_g27612</name>
    <name evidence="4" type="ORF">PF008_g26861</name>
</gene>
<feature type="domain" description="Phospholipase D-like" evidence="1">
    <location>
        <begin position="2"/>
        <end position="77"/>
    </location>
</feature>
<protein>
    <recommendedName>
        <fullName evidence="1">Phospholipase D-like domain-containing protein</fullName>
    </recommendedName>
</protein>
<keyword evidence="5" id="KW-1185">Reference proteome</keyword>